<comment type="similarity">
    <text evidence="4 9">Belongs to the SurE nucleotidase family.</text>
</comment>
<feature type="domain" description="Survival protein SurE-like phosphatase/nucleotidase" evidence="10">
    <location>
        <begin position="8"/>
        <end position="196"/>
    </location>
</feature>
<dbReference type="GO" id="GO:0008253">
    <property type="term" value="F:5'-nucleotidase activity"/>
    <property type="evidence" value="ECO:0007669"/>
    <property type="project" value="UniProtKB-UniRule"/>
</dbReference>
<evidence type="ECO:0000256" key="6">
    <source>
        <dbReference type="ARBA" id="ARBA00022723"/>
    </source>
</evidence>
<sequence>MTKKKPLILVTNDDGITAPGIRALIEVMNTLGDVCVVAPDSPQSGMGHAITINDTLYCDSVKVREDEPQKEYSSSGTPVDCVKLAVNEILKRKPDLCVSGVNHGSNSSINVIYSGTMSAAVEAGTLGIPSVGFSLLDYSLEADFEPTKKFIKKIAKQALKNGMPKGVVLNVNFPKLSKDKIKGIKVCRQANAHWEEQFDKRVNPLGREYYWLTGEFVNEDKGEDTDEWALANGYVSVVPVQFDLTAHHAIKDLNTWKLS</sequence>
<dbReference type="Pfam" id="PF01975">
    <property type="entry name" value="SurE"/>
    <property type="match status" value="1"/>
</dbReference>
<evidence type="ECO:0000256" key="8">
    <source>
        <dbReference type="ARBA" id="ARBA00022801"/>
    </source>
</evidence>
<comment type="cofactor">
    <cofactor evidence="9">
        <name>a divalent metal cation</name>
        <dbReference type="ChEBI" id="CHEBI:60240"/>
    </cofactor>
    <text evidence="9">Binds 1 divalent metal cation per subunit.</text>
</comment>
<keyword evidence="5 9" id="KW-0963">Cytoplasm</keyword>
<evidence type="ECO:0000256" key="9">
    <source>
        <dbReference type="HAMAP-Rule" id="MF_00060"/>
    </source>
</evidence>
<dbReference type="EMBL" id="QVID01000001">
    <property type="protein sequence ID" value="RFN59688.1"/>
    <property type="molecule type" value="Genomic_DNA"/>
</dbReference>
<evidence type="ECO:0000259" key="10">
    <source>
        <dbReference type="Pfam" id="PF01975"/>
    </source>
</evidence>
<keyword evidence="12" id="KW-1185">Reference proteome</keyword>
<accession>A0A3E1QC37</accession>
<dbReference type="NCBIfam" id="NF001490">
    <property type="entry name" value="PRK00346.1-4"/>
    <property type="match status" value="1"/>
</dbReference>
<comment type="cofactor">
    <cofactor evidence="2">
        <name>Mg(2+)</name>
        <dbReference type="ChEBI" id="CHEBI:18420"/>
    </cofactor>
</comment>
<evidence type="ECO:0000256" key="3">
    <source>
        <dbReference type="ARBA" id="ARBA00004496"/>
    </source>
</evidence>
<dbReference type="NCBIfam" id="NF001492">
    <property type="entry name" value="PRK00346.2-2"/>
    <property type="match status" value="1"/>
</dbReference>
<dbReference type="AlphaFoldDB" id="A0A3E1QC37"/>
<dbReference type="GO" id="GO:0000166">
    <property type="term" value="F:nucleotide binding"/>
    <property type="evidence" value="ECO:0007669"/>
    <property type="project" value="UniProtKB-KW"/>
</dbReference>
<evidence type="ECO:0000256" key="4">
    <source>
        <dbReference type="ARBA" id="ARBA00011062"/>
    </source>
</evidence>
<comment type="catalytic activity">
    <reaction evidence="1 9">
        <text>a ribonucleoside 5'-phosphate + H2O = a ribonucleoside + phosphate</text>
        <dbReference type="Rhea" id="RHEA:12484"/>
        <dbReference type="ChEBI" id="CHEBI:15377"/>
        <dbReference type="ChEBI" id="CHEBI:18254"/>
        <dbReference type="ChEBI" id="CHEBI:43474"/>
        <dbReference type="ChEBI" id="CHEBI:58043"/>
        <dbReference type="EC" id="3.1.3.5"/>
    </reaction>
</comment>
<gene>
    <name evidence="9 11" type="primary">surE</name>
    <name evidence="11" type="ORF">DZ858_06430</name>
</gene>
<dbReference type="InterPro" id="IPR036523">
    <property type="entry name" value="SurE-like_sf"/>
</dbReference>
<keyword evidence="6 9" id="KW-0479">Metal-binding</keyword>
<dbReference type="PANTHER" id="PTHR30457:SF0">
    <property type="entry name" value="PHOSPHATASE, PUTATIVE (AFU_ORTHOLOGUE AFUA_4G01070)-RELATED"/>
    <property type="match status" value="1"/>
</dbReference>
<feature type="binding site" evidence="9">
    <location>
        <position position="102"/>
    </location>
    <ligand>
        <name>a divalent metal cation</name>
        <dbReference type="ChEBI" id="CHEBI:60240"/>
    </ligand>
</feature>
<dbReference type="Proteomes" id="UP000261082">
    <property type="component" value="Unassembled WGS sequence"/>
</dbReference>
<evidence type="ECO:0000256" key="7">
    <source>
        <dbReference type="ARBA" id="ARBA00022741"/>
    </source>
</evidence>
<dbReference type="NCBIfam" id="TIGR00087">
    <property type="entry name" value="surE"/>
    <property type="match status" value="1"/>
</dbReference>
<dbReference type="FunFam" id="3.40.1210.10:FF:000001">
    <property type="entry name" value="5'/3'-nucleotidase SurE"/>
    <property type="match status" value="1"/>
</dbReference>
<dbReference type="Gene3D" id="3.40.1210.10">
    <property type="entry name" value="Survival protein SurE-like phosphatase/nucleotidase"/>
    <property type="match status" value="1"/>
</dbReference>
<protein>
    <recommendedName>
        <fullName evidence="9">5'-nucleotidase SurE</fullName>
        <ecNumber evidence="9">3.1.3.5</ecNumber>
    </recommendedName>
    <alternativeName>
        <fullName evidence="9">Nucleoside 5'-monophosphate phosphohydrolase</fullName>
    </alternativeName>
</protein>
<feature type="binding site" evidence="9">
    <location>
        <position position="14"/>
    </location>
    <ligand>
        <name>a divalent metal cation</name>
        <dbReference type="ChEBI" id="CHEBI:60240"/>
    </ligand>
</feature>
<dbReference type="HAMAP" id="MF_00060">
    <property type="entry name" value="SurE"/>
    <property type="match status" value="1"/>
</dbReference>
<dbReference type="PANTHER" id="PTHR30457">
    <property type="entry name" value="5'-NUCLEOTIDASE SURE"/>
    <property type="match status" value="1"/>
</dbReference>
<evidence type="ECO:0000256" key="1">
    <source>
        <dbReference type="ARBA" id="ARBA00000815"/>
    </source>
</evidence>
<comment type="subcellular location">
    <subcellularLocation>
        <location evidence="3 9">Cytoplasm</location>
    </subcellularLocation>
</comment>
<dbReference type="OrthoDB" id="9780815at2"/>
<dbReference type="GO" id="GO:0005737">
    <property type="term" value="C:cytoplasm"/>
    <property type="evidence" value="ECO:0007669"/>
    <property type="project" value="UniProtKB-SubCell"/>
</dbReference>
<dbReference type="EC" id="3.1.3.5" evidence="9"/>
<keyword evidence="7 9" id="KW-0547">Nucleotide-binding</keyword>
<evidence type="ECO:0000256" key="5">
    <source>
        <dbReference type="ARBA" id="ARBA00022490"/>
    </source>
</evidence>
<proteinExistence type="inferred from homology"/>
<comment type="caution">
    <text evidence="11">The sequence shown here is derived from an EMBL/GenBank/DDBJ whole genome shotgun (WGS) entry which is preliminary data.</text>
</comment>
<dbReference type="SUPFAM" id="SSF64167">
    <property type="entry name" value="SurE-like"/>
    <property type="match status" value="1"/>
</dbReference>
<name>A0A3E1QC37_9FLAO</name>
<keyword evidence="8 9" id="KW-0378">Hydrolase</keyword>
<feature type="binding site" evidence="9">
    <location>
        <position position="44"/>
    </location>
    <ligand>
        <name>a divalent metal cation</name>
        <dbReference type="ChEBI" id="CHEBI:60240"/>
    </ligand>
</feature>
<comment type="function">
    <text evidence="9">Nucleotidase that shows phosphatase activity on nucleoside 5'-monophosphates.</text>
</comment>
<evidence type="ECO:0000313" key="11">
    <source>
        <dbReference type="EMBL" id="RFN59688.1"/>
    </source>
</evidence>
<evidence type="ECO:0000256" key="2">
    <source>
        <dbReference type="ARBA" id="ARBA00001946"/>
    </source>
</evidence>
<organism evidence="11 12">
    <name type="scientific">Marixanthomonas ophiurae</name>
    <dbReference type="NCBI Taxonomy" id="387659"/>
    <lineage>
        <taxon>Bacteria</taxon>
        <taxon>Pseudomonadati</taxon>
        <taxon>Bacteroidota</taxon>
        <taxon>Flavobacteriia</taxon>
        <taxon>Flavobacteriales</taxon>
        <taxon>Flavobacteriaceae</taxon>
        <taxon>Marixanthomonas</taxon>
    </lineage>
</organism>
<dbReference type="InterPro" id="IPR030048">
    <property type="entry name" value="SurE"/>
</dbReference>
<dbReference type="InterPro" id="IPR002828">
    <property type="entry name" value="SurE-like_Pase/nucleotidase"/>
</dbReference>
<evidence type="ECO:0000313" key="12">
    <source>
        <dbReference type="Proteomes" id="UP000261082"/>
    </source>
</evidence>
<dbReference type="GO" id="GO:0046872">
    <property type="term" value="F:metal ion binding"/>
    <property type="evidence" value="ECO:0007669"/>
    <property type="project" value="UniProtKB-UniRule"/>
</dbReference>
<feature type="binding site" evidence="9">
    <location>
        <position position="13"/>
    </location>
    <ligand>
        <name>a divalent metal cation</name>
        <dbReference type="ChEBI" id="CHEBI:60240"/>
    </ligand>
</feature>
<reference evidence="11 12" key="1">
    <citation type="journal article" date="2007" name="Int. J. Syst. Evol. Microbiol.">
        <title>Marixanthomonas ophiurae gen. nov., sp. nov., a marine bacterium of the family Flavobacteriaceae isolated from a deep-sea brittle star.</title>
        <authorList>
            <person name="Romanenko L.A."/>
            <person name="Uchino M."/>
            <person name="Frolova G.M."/>
            <person name="Mikhailov V.V."/>
        </authorList>
    </citation>
    <scope>NUCLEOTIDE SEQUENCE [LARGE SCALE GENOMIC DNA]</scope>
    <source>
        <strain evidence="11 12">KMM 3046</strain>
    </source>
</reference>
<dbReference type="RefSeq" id="WP_117158749.1">
    <property type="nucleotide sequence ID" value="NZ_QVID01000001.1"/>
</dbReference>